<dbReference type="PANTHER" id="PTHR10846:SF8">
    <property type="entry name" value="INNER MEMBRANE PROTEIN YRBG"/>
    <property type="match status" value="1"/>
</dbReference>
<dbReference type="RefSeq" id="WP_405278336.1">
    <property type="nucleotide sequence ID" value="NZ_CP144380.1"/>
</dbReference>
<dbReference type="Proteomes" id="UP001484239">
    <property type="component" value="Unassembled WGS sequence"/>
</dbReference>
<comment type="caution">
    <text evidence="7">The sequence shown here is derived from an EMBL/GenBank/DDBJ whole genome shotgun (WGS) entry which is preliminary data.</text>
</comment>
<dbReference type="InterPro" id="IPR004837">
    <property type="entry name" value="NaCa_Exmemb"/>
</dbReference>
<evidence type="ECO:0000256" key="4">
    <source>
        <dbReference type="ARBA" id="ARBA00023136"/>
    </source>
</evidence>
<name>A0ABU9E4S0_9BACT</name>
<feature type="transmembrane region" description="Helical" evidence="5">
    <location>
        <begin position="132"/>
        <end position="151"/>
    </location>
</feature>
<evidence type="ECO:0000259" key="6">
    <source>
        <dbReference type="Pfam" id="PF01699"/>
    </source>
</evidence>
<dbReference type="Pfam" id="PF01699">
    <property type="entry name" value="Na_Ca_ex"/>
    <property type="match status" value="2"/>
</dbReference>
<dbReference type="PANTHER" id="PTHR10846">
    <property type="entry name" value="SODIUM/POTASSIUM/CALCIUM EXCHANGER"/>
    <property type="match status" value="1"/>
</dbReference>
<reference evidence="7 8" key="1">
    <citation type="submission" date="2024-02" db="EMBL/GenBank/DDBJ databases">
        <title>A novel Gemmatimonadota bacterium.</title>
        <authorList>
            <person name="Du Z.-J."/>
            <person name="Ye Y.-Q."/>
        </authorList>
    </citation>
    <scope>NUCLEOTIDE SEQUENCE [LARGE SCALE GENOMIC DNA]</scope>
    <source>
        <strain evidence="7 8">DH-20</strain>
    </source>
</reference>
<sequence>MTGMTTNALLLLMGVGVLYFGAEWLVRGATRLAGALGVSPMVIGLTVVSMGTSAPELVVCLVAALGGNSDLAMGNVMGSNLANIGLILGVTAMVRPLEVAGRVITREIPVMVAVTLLLFPLVWDGSLDRPDGLILLVVLALYLLFINRAAGEETDAVKGEFDVYDEKATPDAKTIAGSLALVLGGSIGLVLGGRAIVMSAEFIAASFGVPDLVIGLTLVAVGTSLPELATALVAAMRKEADIAVGNIIGSNVFNIAAILGITATVTPIRVVPNVVREELPAVLFLSLLAFPVTRSAHRVRRWEGAVLLAVYLALGAWLFRY</sequence>
<evidence type="ECO:0000313" key="8">
    <source>
        <dbReference type="Proteomes" id="UP001484239"/>
    </source>
</evidence>
<feature type="domain" description="Sodium/calcium exchanger membrane region" evidence="6">
    <location>
        <begin position="178"/>
        <end position="314"/>
    </location>
</feature>
<accession>A0ABU9E4S0</accession>
<feature type="transmembrane region" description="Helical" evidence="5">
    <location>
        <begin position="172"/>
        <end position="192"/>
    </location>
</feature>
<keyword evidence="3 5" id="KW-1133">Transmembrane helix</keyword>
<feature type="transmembrane region" description="Helical" evidence="5">
    <location>
        <begin position="77"/>
        <end position="96"/>
    </location>
</feature>
<feature type="transmembrane region" description="Helical" evidence="5">
    <location>
        <begin position="302"/>
        <end position="319"/>
    </location>
</feature>
<dbReference type="NCBIfam" id="TIGR00367">
    <property type="entry name" value="calcium/sodium antiporter"/>
    <property type="match status" value="1"/>
</dbReference>
<dbReference type="EMBL" id="JBBHLI010000001">
    <property type="protein sequence ID" value="MEK9499689.1"/>
    <property type="molecule type" value="Genomic_DNA"/>
</dbReference>
<evidence type="ECO:0000313" key="7">
    <source>
        <dbReference type="EMBL" id="MEK9499689.1"/>
    </source>
</evidence>
<feature type="transmembrane region" description="Helical" evidence="5">
    <location>
        <begin position="6"/>
        <end position="26"/>
    </location>
</feature>
<feature type="transmembrane region" description="Helical" evidence="5">
    <location>
        <begin position="247"/>
        <end position="268"/>
    </location>
</feature>
<evidence type="ECO:0000256" key="5">
    <source>
        <dbReference type="SAM" id="Phobius"/>
    </source>
</evidence>
<evidence type="ECO:0000256" key="3">
    <source>
        <dbReference type="ARBA" id="ARBA00022989"/>
    </source>
</evidence>
<evidence type="ECO:0000256" key="2">
    <source>
        <dbReference type="ARBA" id="ARBA00022692"/>
    </source>
</evidence>
<keyword evidence="8" id="KW-1185">Reference proteome</keyword>
<feature type="transmembrane region" description="Helical" evidence="5">
    <location>
        <begin position="108"/>
        <end position="126"/>
    </location>
</feature>
<organism evidence="7 8">
    <name type="scientific">Gaopeijia maritima</name>
    <dbReference type="NCBI Taxonomy" id="3119007"/>
    <lineage>
        <taxon>Bacteria</taxon>
        <taxon>Pseudomonadati</taxon>
        <taxon>Gemmatimonadota</taxon>
        <taxon>Longimicrobiia</taxon>
        <taxon>Gaopeijiales</taxon>
        <taxon>Gaopeijiaceae</taxon>
        <taxon>Gaopeijia</taxon>
    </lineage>
</organism>
<keyword evidence="2 5" id="KW-0812">Transmembrane</keyword>
<feature type="domain" description="Sodium/calcium exchanger membrane region" evidence="6">
    <location>
        <begin position="8"/>
        <end position="145"/>
    </location>
</feature>
<protein>
    <submittedName>
        <fullName evidence="7">Calcium/sodium antiporter</fullName>
    </submittedName>
</protein>
<keyword evidence="4 5" id="KW-0472">Membrane</keyword>
<feature type="transmembrane region" description="Helical" evidence="5">
    <location>
        <begin position="212"/>
        <end position="235"/>
    </location>
</feature>
<dbReference type="Gene3D" id="1.20.1420.30">
    <property type="entry name" value="NCX, central ion-binding region"/>
    <property type="match status" value="1"/>
</dbReference>
<comment type="subcellular location">
    <subcellularLocation>
        <location evidence="1">Membrane</location>
        <topology evidence="1">Multi-pass membrane protein</topology>
    </subcellularLocation>
</comment>
<dbReference type="InterPro" id="IPR044880">
    <property type="entry name" value="NCX_ion-bd_dom_sf"/>
</dbReference>
<feature type="transmembrane region" description="Helical" evidence="5">
    <location>
        <begin position="38"/>
        <end position="65"/>
    </location>
</feature>
<gene>
    <name evidence="7" type="ORF">WI372_01680</name>
</gene>
<proteinExistence type="predicted"/>
<evidence type="ECO:0000256" key="1">
    <source>
        <dbReference type="ARBA" id="ARBA00004141"/>
    </source>
</evidence>
<dbReference type="InterPro" id="IPR004481">
    <property type="entry name" value="K/Na/Ca-exchanger"/>
</dbReference>